<dbReference type="Gene3D" id="2.60.120.200">
    <property type="match status" value="1"/>
</dbReference>
<evidence type="ECO:0000256" key="2">
    <source>
        <dbReference type="ARBA" id="ARBA00023157"/>
    </source>
</evidence>
<feature type="signal peptide" evidence="4">
    <location>
        <begin position="1"/>
        <end position="23"/>
    </location>
</feature>
<dbReference type="Proteomes" id="UP000318431">
    <property type="component" value="Unassembled WGS sequence"/>
</dbReference>
<dbReference type="OrthoDB" id="9802600at2"/>
<dbReference type="Pfam" id="PF22124">
    <property type="entry name" value="Glyco_hydro_95_cat"/>
    <property type="match status" value="1"/>
</dbReference>
<protein>
    <submittedName>
        <fullName evidence="6">Alpha-L-fucosidase 2</fullName>
    </submittedName>
</protein>
<dbReference type="Pfam" id="PF14498">
    <property type="entry name" value="Glyco_hyd_65N_2"/>
    <property type="match status" value="1"/>
</dbReference>
<comment type="caution">
    <text evidence="6">The sequence shown here is derived from an EMBL/GenBank/DDBJ whole genome shotgun (WGS) entry which is preliminary data.</text>
</comment>
<accession>A0A562RL10</accession>
<dbReference type="Gene3D" id="2.60.40.1180">
    <property type="entry name" value="Golgi alpha-mannosidase II"/>
    <property type="match status" value="1"/>
</dbReference>
<keyword evidence="7" id="KW-1185">Reference proteome</keyword>
<organism evidence="6 7">
    <name type="scientific">Pseudoduganella lurida</name>
    <dbReference type="NCBI Taxonomy" id="1036180"/>
    <lineage>
        <taxon>Bacteria</taxon>
        <taxon>Pseudomonadati</taxon>
        <taxon>Pseudomonadota</taxon>
        <taxon>Betaproteobacteria</taxon>
        <taxon>Burkholderiales</taxon>
        <taxon>Oxalobacteraceae</taxon>
        <taxon>Telluria group</taxon>
        <taxon>Pseudoduganella</taxon>
    </lineage>
</organism>
<dbReference type="SUPFAM" id="SSF48208">
    <property type="entry name" value="Six-hairpin glycosidases"/>
    <property type="match status" value="1"/>
</dbReference>
<proteinExistence type="predicted"/>
<dbReference type="Pfam" id="PF21307">
    <property type="entry name" value="Glyco_hydro_95_C"/>
    <property type="match status" value="1"/>
</dbReference>
<dbReference type="InterPro" id="IPR013780">
    <property type="entry name" value="Glyco_hydro_b"/>
</dbReference>
<feature type="region of interest" description="Disordered" evidence="3">
    <location>
        <begin position="959"/>
        <end position="980"/>
    </location>
</feature>
<dbReference type="InterPro" id="IPR049053">
    <property type="entry name" value="AFCA-like_C"/>
</dbReference>
<keyword evidence="2" id="KW-1015">Disulfide bond</keyword>
<evidence type="ECO:0000313" key="7">
    <source>
        <dbReference type="Proteomes" id="UP000318431"/>
    </source>
</evidence>
<evidence type="ECO:0000256" key="1">
    <source>
        <dbReference type="ARBA" id="ARBA00022729"/>
    </source>
</evidence>
<evidence type="ECO:0000256" key="3">
    <source>
        <dbReference type="SAM" id="MobiDB-lite"/>
    </source>
</evidence>
<dbReference type="InterPro" id="IPR008928">
    <property type="entry name" value="6-hairpin_glycosidase_sf"/>
</dbReference>
<evidence type="ECO:0000313" key="6">
    <source>
        <dbReference type="EMBL" id="TWI69742.1"/>
    </source>
</evidence>
<dbReference type="PANTHER" id="PTHR31084">
    <property type="entry name" value="ALPHA-L-FUCOSIDASE 2"/>
    <property type="match status" value="1"/>
</dbReference>
<dbReference type="SMART" id="SM00560">
    <property type="entry name" value="LamGL"/>
    <property type="match status" value="1"/>
</dbReference>
<dbReference type="RefSeq" id="WP_145647480.1">
    <property type="nucleotide sequence ID" value="NZ_VLLB01000001.1"/>
</dbReference>
<dbReference type="InterPro" id="IPR054363">
    <property type="entry name" value="GH95_cat"/>
</dbReference>
<dbReference type="InterPro" id="IPR006558">
    <property type="entry name" value="LamG-like"/>
</dbReference>
<dbReference type="InterPro" id="IPR012341">
    <property type="entry name" value="6hp_glycosidase-like_sf"/>
</dbReference>
<dbReference type="SUPFAM" id="SSF49899">
    <property type="entry name" value="Concanavalin A-like lectins/glucanases"/>
    <property type="match status" value="1"/>
</dbReference>
<feature type="chain" id="PRO_5021950414" evidence="4">
    <location>
        <begin position="24"/>
        <end position="980"/>
    </location>
</feature>
<name>A0A562RL10_9BURK</name>
<reference evidence="6 7" key="1">
    <citation type="journal article" date="2015" name="Stand. Genomic Sci.">
        <title>Genomic Encyclopedia of Bacterial and Archaeal Type Strains, Phase III: the genomes of soil and plant-associated and newly described type strains.</title>
        <authorList>
            <person name="Whitman W.B."/>
            <person name="Woyke T."/>
            <person name="Klenk H.P."/>
            <person name="Zhou Y."/>
            <person name="Lilburn T.G."/>
            <person name="Beck B.J."/>
            <person name="De Vos P."/>
            <person name="Vandamme P."/>
            <person name="Eisen J.A."/>
            <person name="Garrity G."/>
            <person name="Hugenholtz P."/>
            <person name="Kyrpides N.C."/>
        </authorList>
    </citation>
    <scope>NUCLEOTIDE SEQUENCE [LARGE SCALE GENOMIC DNA]</scope>
    <source>
        <strain evidence="6 7">CGMCC 1.10822</strain>
    </source>
</reference>
<dbReference type="GO" id="GO:0005975">
    <property type="term" value="P:carbohydrate metabolic process"/>
    <property type="evidence" value="ECO:0007669"/>
    <property type="project" value="InterPro"/>
</dbReference>
<dbReference type="EMBL" id="VLLB01000001">
    <property type="protein sequence ID" value="TWI69742.1"/>
    <property type="molecule type" value="Genomic_DNA"/>
</dbReference>
<dbReference type="Gene3D" id="1.50.10.10">
    <property type="match status" value="1"/>
</dbReference>
<dbReference type="AlphaFoldDB" id="A0A562RL10"/>
<dbReference type="InterPro" id="IPR027414">
    <property type="entry name" value="GH95_N_dom"/>
</dbReference>
<dbReference type="Pfam" id="PF13385">
    <property type="entry name" value="Laminin_G_3"/>
    <property type="match status" value="1"/>
</dbReference>
<evidence type="ECO:0000259" key="5">
    <source>
        <dbReference type="SMART" id="SM00560"/>
    </source>
</evidence>
<dbReference type="Gene3D" id="2.70.98.50">
    <property type="entry name" value="putative glycoside hydrolase family protein from bacillus halodurans"/>
    <property type="match status" value="1"/>
</dbReference>
<evidence type="ECO:0000256" key="4">
    <source>
        <dbReference type="SAM" id="SignalP"/>
    </source>
</evidence>
<dbReference type="InterPro" id="IPR013320">
    <property type="entry name" value="ConA-like_dom_sf"/>
</dbReference>
<sequence>MRKHWFGRWVAVALFAPALHAGAAAVAEGRVFDAGTPVLEADLGPRSSSDAISLELRLQPAAGAAEGAVIVERMTPGTQHGVRLEMAAGGAVRMAATGGRSLVTTAPLRTDRSTHLLAAFDAREKTVALYVDGKLDASLPVDPKRKIDMIGSYTPLRVGADLAGQRRFAGSIGYLAVYGRALKGDEVAGLAAGGTAPAGQLDAWRFPSGRGDIPSSLGRTALTVPAAIRPAAGAPANGLTLWYPRPAREWLESLPFGNGRLGGTVFGGVAQERIQLNEDTIWSGAPYDPANPDAADAMGPIRQLLFAGKQKEAEALTLKSAMGRPLRMSNYQTLGSLLLDFPHVRGAVSGYRRSLDLDSAVATTVYRHDGVTYTREVFSSAPDGVVVVRLAADRPRSISFRASLATPFDDAVIAVDHGELTLSGTGSPFNGKPGAIRYRSRVKVLNEGGSVRADGGAVAVDRADAVTLLVAAGTNFVNYQDVSGDPEARVARDLSGASGKAYAALRDRHVADYRQLFRRVSLDLGSTPAASLPTDERIRTFDGGDLALAAQYFQFGRYLLISSSRPGTQPANLQGIWNDALTAAWGGKYTININTQENYWPAEVTNLAECAEPLFQLIRDIAVTGRRTASVMYRARGWVTHHNTDIWRATAPIDAAVGMWPTGGAWLTANLWEHYQFSGDRRFLADAYPILKGAAEFFLDTLVAEPVHGWLVTAPSMSPEHGGLVAGPTMDMSILRDLFRQTAQAAEILGIDAEFRKTVLATRARLAPYQVGRYGQLQEWLQDIDGEHDRHKHNSHLHGLFPGADITPDGDPAVYAAAKHSLLARGTGGTGWSLAWKGNLWARTGDGDRAYGMLATLIGPPKDGNGGTFPNMFDAHPPPFQIDGNFAGTAAFAEMLVQSHRGFVELLPALPKAWRNGAVKGLRARGGFEVDIAWRDGALTSASVRSLAGNPLRVRYRGETRERSMPAGEEFTWQAPATSR</sequence>
<keyword evidence="1 4" id="KW-0732">Signal</keyword>
<feature type="domain" description="LamG-like jellyroll fold" evidence="5">
    <location>
        <begin position="50"/>
        <end position="185"/>
    </location>
</feature>
<gene>
    <name evidence="6" type="ORF">IP91_00815</name>
</gene>
<dbReference type="PANTHER" id="PTHR31084:SF0">
    <property type="entry name" value="ALPHA-L-FUCOSIDASE 2"/>
    <property type="match status" value="1"/>
</dbReference>
<dbReference type="GO" id="GO:0004560">
    <property type="term" value="F:alpha-L-fucosidase activity"/>
    <property type="evidence" value="ECO:0007669"/>
    <property type="project" value="TreeGrafter"/>
</dbReference>